<evidence type="ECO:0000256" key="1">
    <source>
        <dbReference type="SAM" id="Phobius"/>
    </source>
</evidence>
<keyword evidence="1" id="KW-0812">Transmembrane</keyword>
<name>A0A6C0AEZ2_9ZZZZ</name>
<dbReference type="EMBL" id="MN740595">
    <property type="protein sequence ID" value="QHS78256.1"/>
    <property type="molecule type" value="Genomic_DNA"/>
</dbReference>
<organism evidence="2">
    <name type="scientific">viral metagenome</name>
    <dbReference type="NCBI Taxonomy" id="1070528"/>
    <lineage>
        <taxon>unclassified sequences</taxon>
        <taxon>metagenomes</taxon>
        <taxon>organismal metagenomes</taxon>
    </lineage>
</organism>
<sequence>MGTHGTYGFVINGVAYFIYVQFDAYLLYQDLTREMYILILRHGKNLKKCFENINKKCLDNFESEKRHKYEEKAIEDQYTSFIKFVYGKKMYYSDYRRDDVQFIYEVNFDTNLITFETNSGKILKKHKFKDILKLDIEDLETEFNEESESEEYLNWTSNY</sequence>
<evidence type="ECO:0000313" key="2">
    <source>
        <dbReference type="EMBL" id="QHS78256.1"/>
    </source>
</evidence>
<reference evidence="2" key="1">
    <citation type="journal article" date="2020" name="Nature">
        <title>Giant virus diversity and host interactions through global metagenomics.</title>
        <authorList>
            <person name="Schulz F."/>
            <person name="Roux S."/>
            <person name="Paez-Espino D."/>
            <person name="Jungbluth S."/>
            <person name="Walsh D.A."/>
            <person name="Denef V.J."/>
            <person name="McMahon K.D."/>
            <person name="Konstantinidis K.T."/>
            <person name="Eloe-Fadrosh E.A."/>
            <person name="Kyrpides N.C."/>
            <person name="Woyke T."/>
        </authorList>
    </citation>
    <scope>NUCLEOTIDE SEQUENCE</scope>
    <source>
        <strain evidence="2">GVMAG-S-1021933-23</strain>
    </source>
</reference>
<protein>
    <submittedName>
        <fullName evidence="2">Uncharacterized protein</fullName>
    </submittedName>
</protein>
<keyword evidence="1" id="KW-0472">Membrane</keyword>
<dbReference type="AlphaFoldDB" id="A0A6C0AEZ2"/>
<accession>A0A6C0AEZ2</accession>
<keyword evidence="1" id="KW-1133">Transmembrane helix</keyword>
<feature type="transmembrane region" description="Helical" evidence="1">
    <location>
        <begin position="6"/>
        <end position="28"/>
    </location>
</feature>
<proteinExistence type="predicted"/>